<comment type="caution">
    <text evidence="1">The sequence shown here is derived from an EMBL/GenBank/DDBJ whole genome shotgun (WGS) entry which is preliminary data.</text>
</comment>
<evidence type="ECO:0000313" key="2">
    <source>
        <dbReference type="Proteomes" id="UP001172155"/>
    </source>
</evidence>
<gene>
    <name evidence="1" type="ORF">B0T18DRAFT_78253</name>
</gene>
<accession>A0AA40F621</accession>
<dbReference type="AlphaFoldDB" id="A0AA40F621"/>
<reference evidence="1" key="1">
    <citation type="submission" date="2023-06" db="EMBL/GenBank/DDBJ databases">
        <title>Genome-scale phylogeny and comparative genomics of the fungal order Sordariales.</title>
        <authorList>
            <consortium name="Lawrence Berkeley National Laboratory"/>
            <person name="Hensen N."/>
            <person name="Bonometti L."/>
            <person name="Westerberg I."/>
            <person name="Brannstrom I.O."/>
            <person name="Guillou S."/>
            <person name="Cros-Aarteil S."/>
            <person name="Calhoun S."/>
            <person name="Haridas S."/>
            <person name="Kuo A."/>
            <person name="Mondo S."/>
            <person name="Pangilinan J."/>
            <person name="Riley R."/>
            <person name="LaButti K."/>
            <person name="Andreopoulos B."/>
            <person name="Lipzen A."/>
            <person name="Chen C."/>
            <person name="Yanf M."/>
            <person name="Daum C."/>
            <person name="Ng V."/>
            <person name="Clum A."/>
            <person name="Steindorff A."/>
            <person name="Ohm R."/>
            <person name="Martin F."/>
            <person name="Silar P."/>
            <person name="Natvig D."/>
            <person name="Lalanne C."/>
            <person name="Gautier V."/>
            <person name="Ament-velasquez S.L."/>
            <person name="Kruys A."/>
            <person name="Hutchinson M.I."/>
            <person name="Powell A.J."/>
            <person name="Barry K."/>
            <person name="Miller A.N."/>
            <person name="Grigoriev I.V."/>
            <person name="Debuchy R."/>
            <person name="Gladieux P."/>
            <person name="Thoren M.H."/>
            <person name="Johannesson H."/>
        </authorList>
    </citation>
    <scope>NUCLEOTIDE SEQUENCE</scope>
    <source>
        <strain evidence="1">SMH3187-1</strain>
    </source>
</reference>
<evidence type="ECO:0000313" key="1">
    <source>
        <dbReference type="EMBL" id="KAK0751834.1"/>
    </source>
</evidence>
<keyword evidence="2" id="KW-1185">Reference proteome</keyword>
<proteinExistence type="predicted"/>
<dbReference type="Proteomes" id="UP001172155">
    <property type="component" value="Unassembled WGS sequence"/>
</dbReference>
<dbReference type="EMBL" id="JAUKUD010000002">
    <property type="protein sequence ID" value="KAK0751834.1"/>
    <property type="molecule type" value="Genomic_DNA"/>
</dbReference>
<organism evidence="1 2">
    <name type="scientific">Schizothecium vesticola</name>
    <dbReference type="NCBI Taxonomy" id="314040"/>
    <lineage>
        <taxon>Eukaryota</taxon>
        <taxon>Fungi</taxon>
        <taxon>Dikarya</taxon>
        <taxon>Ascomycota</taxon>
        <taxon>Pezizomycotina</taxon>
        <taxon>Sordariomycetes</taxon>
        <taxon>Sordariomycetidae</taxon>
        <taxon>Sordariales</taxon>
        <taxon>Schizotheciaceae</taxon>
        <taxon>Schizothecium</taxon>
    </lineage>
</organism>
<sequence length="69" mass="7964">MMYRVYVDTSHAPETLGFLPQPPRPNSIPRFFSLNYSHANSTRPNIVPDPLIFTPRTVTTRGCHYIINF</sequence>
<name>A0AA40F621_9PEZI</name>
<protein>
    <submittedName>
        <fullName evidence="1">Uncharacterized protein</fullName>
    </submittedName>
</protein>